<dbReference type="PRINTS" id="PR00503">
    <property type="entry name" value="BROMODOMAIN"/>
</dbReference>
<dbReference type="PROSITE" id="PS00633">
    <property type="entry name" value="BROMODOMAIN_1"/>
    <property type="match status" value="2"/>
</dbReference>
<sequence length="2633" mass="280824">MNSSGIFNPHSQAHPSHHSQDTTGLYPMGTTESNGGSTGLSQELMGVPALSASVSFGATSSHPNLDSVASNYAALPPTSIAYATSLQSQHLAQYDSNLMTPSPNFGGIFDSAAINQAVVTPLYSQSGSPFDLPLGYSASQPRDAMGQVVFNTNAMDLFDNYNSMGTSQLNVSIVQSTSVPASYPSQSLQHQASNMATSTMHTLATPVEPVMLNMPMLGTSGPLDNVAPNASGSIGSAPADVLEFSNDALRLPQNGRCGSNQSISGGPSASAMSGYRGINRRSRQFVGTTEHRYRRKSVLDTADVAAGSDAGTAGASNSKSFRFEHTFSINEENDQPSQPASAAGQYVKSGLPPTMDFISGPSVNNAGGVNGGTGGLMPMTMAARAAPQVGKRTVSAGVIMRVTACENSALELGAVGTLPLTAPCSEDEEDRENRSGNSLHNFNANSAQIGGNVMGQAYVPHMAGHPMAVATSMAIPPPGFGVFPACGNGTAGIYPPMIARGENGQHGGAGGINPADISTISAVNGAQHATSAKPAAKKRTRKSANGDTAGGGASKKRKTQGNANESGGSASSGGATGHICSHGHAGNDDSGVANSAEGDCDGMRSGIRCPHPSCNKSFDRRYNLKSHEKTHTNERPYPCDICDSRFSRNHDLKRHKKIHTGARPFVCQFCGSTFARSDALSRHNDKGSKCKRAVSTRCRSKPRDNGDGNGSGEGGAGGSGGSNNGGGVGGGSGSTGTSASGGVSGKAGTSDGGHVSAAAMNAAVLAVSNTVLMSPSPLLLPGVAMANSQYATTVSPSVLSAPGALSIPMSVPSMGYTAASLPNTPVQVPISSTVGPHRVGSAPTGITDTSMLEFTVRHQLVSLELSFEDRVVKGVTELTIDPKTADLSVIRLHCERPVVRSARINGQECEFRRRAAGGDSRRGVIGRVSSQKAADEGSDTGNLEITVPSSLSLSVSGDLPPRSVQVRLEFFLVEPSAGILFSTSGPSVVHTETQMYPSAARQWIPCVDLLHERCTWDLFYTVPACVDEGLPVTVVSSGELSSLVVHPRDAGRRVFRYIMSTATAPCFLGFAAGPFTSACSLDGSLLAEGGVDISSGGGDIGRTGADIGSGGGTEEGSGGGAEDGSGDSNPGPTTDAGASTDPAPEASPEAEAEPEAKTSHNSHLRRATVDAIGGVFAFACGEQQDELEATCSFIPEALAFHSQESGAYPYTTYKVVFVAGLRTTVVTCASLTLVSTDVLHPRTVIEPVYAARRVLGLAIAQQWFGTYIVAAQWSDYWLVRGLAGYVAGQFVRHNLGHNEYRYRLKRDMQRVCHADVNQRPLSYGDMGPVVRGDVADFVGLKAAVVLHMLDRRMMKGGMSLGLQRIVPRVLVAALSGGSGSVDTVWFLKTCRKVSGVDLKAFADQWIFGSGCPVFHFSYLFNRKKLAVEITMHQESTNAKATAPWARPQLFRGQMVARIREADGTPYEHVLDIHEAVKKFEVQFNTKYKRIRRSTKRFHRRQLEAAAEAEQSVSELLGGGGDDEHASAIALFGAEDAQLKREWRVVEWGEDDEESLASATFEWIRMDPDLEWASVIHFEQADFMWAAQLQKDRDVAAQLDAVAALAQQPSSAAAATTLMRTVMDGRVFYRVRVGAALALARFAQPSVAWIGLHHLAKIYAHRYCVERRDRRLVLPRPNNFANVGEYFTQKAVLAALANVRNAHGEAPPRARRLLLAVLRYNDNSENVYADGHFLAAAVRALAASVGESARFGRRFGVAVQPPARSARAVLAEIERLRKRDMLEPSFQGVVTAACVDALVRLALAQPSQPLLNTALVFSMAQPPACMHVRETALAGLALHWGLGDAPQTSRYLWAVATDASHPRMAAVAARYLASILMLRAMAYGRQHNSLLFQEEAGKEATEHIDTDARLVGGLESLVDSLGDSRDLQTLVASAVYDRGVPPRARELLAAVHALVYQTVDCSLPPRAPLLARKKIKIKMPSARARKPSNVSSDEDVPLALSVDAGFSADHVPGGVERDGLPVVVDAGRRRWTQRSPSVSGAMTPTPGMPMSAGTRPPPISVPDTRLHSPAYSAASTPAAAEPAAGVLPQQPVKVKLKLKLAKPSGASQQQQHQHHAVHASAPRVSSPLASSLPESSSRWSPQYIPSSDDHPKTPPPAPPVKKPAPSSSSQSVGKVLQRILRKLSKHPSAFPFLRPVDVALDGCPTYYDVIKQPMDLGTIKRKLDARQYANDAGAFERDVRLMLDNCYAFNPPGTLVYGLGQDVETAFENEWRKAGFAAIPDANFAVVSSEGAQAAALAAEEKEEERKRKNAAKQGAEGSKRAKKQQQMQQQQQGEGKKKQGEEKKKPVAKKPPPPPPPPPQSASILDDPDAIIEYIDSTTRPAPPTSTTSAALQTASWRALCNRVLLHLQAQPSALEFMAPVDPIRQGVPTYFDVIKQPMDMGTVRKKLDRSQYSTPREFLNDLQLILSNCFLFNSPDTYVYSQGKTLQGVFETTWVCQTGYQVDREPVECKAPDIPLVDKALERARSVLNKIKRDDNSWAFLKPVDPVALGIPTYFDIVRNPMDLSTVQKKLGKKAYFSAADFVADLLLIFDDCFLFNPPDTPVHECGKRLYDATAKLLEQDGWDRWFKMTAQ</sequence>
<gene>
    <name evidence="17" type="ORF">GGI15_000486</name>
</gene>
<feature type="compositionally biased region" description="Low complexity" evidence="14">
    <location>
        <begin position="2117"/>
        <end position="2140"/>
    </location>
</feature>
<dbReference type="GO" id="GO:0006325">
    <property type="term" value="P:chromatin organization"/>
    <property type="evidence" value="ECO:0007669"/>
    <property type="project" value="UniProtKB-ARBA"/>
</dbReference>
<dbReference type="InterPro" id="IPR001487">
    <property type="entry name" value="Bromodomain"/>
</dbReference>
<evidence type="ECO:0000259" key="16">
    <source>
        <dbReference type="PROSITE" id="PS50157"/>
    </source>
</evidence>
<feature type="compositionally biased region" description="Low complexity" evidence="14">
    <location>
        <begin position="2067"/>
        <end position="2085"/>
    </location>
</feature>
<feature type="domain" description="C2H2-type" evidence="16">
    <location>
        <begin position="607"/>
        <end position="636"/>
    </location>
</feature>
<evidence type="ECO:0000313" key="17">
    <source>
        <dbReference type="EMBL" id="KAJ2787715.1"/>
    </source>
</evidence>
<feature type="region of interest" description="Disordered" evidence="14">
    <location>
        <begin position="2296"/>
        <end position="2365"/>
    </location>
</feature>
<evidence type="ECO:0000256" key="4">
    <source>
        <dbReference type="ARBA" id="ARBA00022723"/>
    </source>
</evidence>
<feature type="region of interest" description="Disordered" evidence="14">
    <location>
        <begin position="1095"/>
        <end position="1163"/>
    </location>
</feature>
<feature type="domain" description="C2H2-type" evidence="16">
    <location>
        <begin position="637"/>
        <end position="664"/>
    </location>
</feature>
<feature type="region of interest" description="Disordered" evidence="14">
    <location>
        <begin position="524"/>
        <end position="575"/>
    </location>
</feature>
<evidence type="ECO:0000259" key="15">
    <source>
        <dbReference type="PROSITE" id="PS50014"/>
    </source>
</evidence>
<dbReference type="OrthoDB" id="21449at2759"/>
<dbReference type="PANTHER" id="PTHR15137">
    <property type="entry name" value="TRANSCRIPTION INITIATION FACTOR TFIID"/>
    <property type="match status" value="1"/>
</dbReference>
<dbReference type="GO" id="GO:0008270">
    <property type="term" value="F:zinc ion binding"/>
    <property type="evidence" value="ECO:0007669"/>
    <property type="project" value="UniProtKB-KW"/>
</dbReference>
<dbReference type="SUPFAM" id="SSF57667">
    <property type="entry name" value="beta-beta-alpha zinc fingers"/>
    <property type="match status" value="2"/>
</dbReference>
<dbReference type="InterPro" id="IPR057991">
    <property type="entry name" value="TPR_TAF2_C"/>
</dbReference>
<dbReference type="PROSITE" id="PS00028">
    <property type="entry name" value="ZINC_FINGER_C2H2_1"/>
    <property type="match status" value="2"/>
</dbReference>
<evidence type="ECO:0000256" key="14">
    <source>
        <dbReference type="SAM" id="MobiDB-lite"/>
    </source>
</evidence>
<feature type="compositionally biased region" description="Gly residues" evidence="14">
    <location>
        <begin position="1095"/>
        <end position="1123"/>
    </location>
</feature>
<dbReference type="GO" id="GO:0000976">
    <property type="term" value="F:transcription cis-regulatory region binding"/>
    <property type="evidence" value="ECO:0007669"/>
    <property type="project" value="TreeGrafter"/>
</dbReference>
<feature type="compositionally biased region" description="Low complexity" evidence="14">
    <location>
        <begin position="2162"/>
        <end position="2171"/>
    </location>
</feature>
<keyword evidence="5" id="KW-0677">Repeat</keyword>
<feature type="domain" description="C2H2-type" evidence="16">
    <location>
        <begin position="665"/>
        <end position="683"/>
    </location>
</feature>
<feature type="compositionally biased region" description="Low complexity" evidence="14">
    <location>
        <begin position="2324"/>
        <end position="2333"/>
    </location>
</feature>
<reference evidence="17" key="1">
    <citation type="submission" date="2022-07" db="EMBL/GenBank/DDBJ databases">
        <title>Phylogenomic reconstructions and comparative analyses of Kickxellomycotina fungi.</title>
        <authorList>
            <person name="Reynolds N.K."/>
            <person name="Stajich J.E."/>
            <person name="Barry K."/>
            <person name="Grigoriev I.V."/>
            <person name="Crous P."/>
            <person name="Smith M.E."/>
        </authorList>
    </citation>
    <scope>NUCLEOTIDE SEQUENCE</scope>
    <source>
        <strain evidence="17">BCRC 34489</strain>
    </source>
</reference>
<dbReference type="InterPro" id="IPR036427">
    <property type="entry name" value="Bromodomain-like_sf"/>
</dbReference>
<evidence type="ECO:0000256" key="13">
    <source>
        <dbReference type="PROSITE-ProRule" id="PRU00042"/>
    </source>
</evidence>
<feature type="domain" description="Bromo" evidence="15">
    <location>
        <begin position="2183"/>
        <end position="2256"/>
    </location>
</feature>
<feature type="compositionally biased region" description="Pro residues" evidence="14">
    <location>
        <begin position="2349"/>
        <end position="2360"/>
    </location>
</feature>
<comment type="similarity">
    <text evidence="2">Belongs to the TAF2 family.</text>
</comment>
<dbReference type="SUPFAM" id="SSF47370">
    <property type="entry name" value="Bromodomain"/>
    <property type="match status" value="3"/>
</dbReference>
<dbReference type="InterPro" id="IPR057345">
    <property type="entry name" value="Ig-like_TAF2"/>
</dbReference>
<evidence type="ECO:0000256" key="11">
    <source>
        <dbReference type="ARBA" id="ARBA00023242"/>
    </source>
</evidence>
<feature type="region of interest" description="Disordered" evidence="14">
    <location>
        <begin position="2025"/>
        <end position="2085"/>
    </location>
</feature>
<dbReference type="InterPro" id="IPR027268">
    <property type="entry name" value="Peptidase_M4/M1_CTD_sf"/>
</dbReference>
<dbReference type="FunFam" id="3.30.160.60:FF:000125">
    <property type="entry name" value="Putative zinc finger protein 143"/>
    <property type="match status" value="1"/>
</dbReference>
<feature type="domain" description="Bromo" evidence="15">
    <location>
        <begin position="2533"/>
        <end position="2605"/>
    </location>
</feature>
<keyword evidence="4" id="KW-0479">Metal-binding</keyword>
<feature type="compositionally biased region" description="Polar residues" evidence="14">
    <location>
        <begin position="30"/>
        <end position="41"/>
    </location>
</feature>
<evidence type="ECO:0000256" key="8">
    <source>
        <dbReference type="ARBA" id="ARBA00023015"/>
    </source>
</evidence>
<evidence type="ECO:0000256" key="5">
    <source>
        <dbReference type="ARBA" id="ARBA00022737"/>
    </source>
</evidence>
<dbReference type="InterPro" id="IPR013087">
    <property type="entry name" value="Znf_C2H2_type"/>
</dbReference>
<keyword evidence="11" id="KW-0539">Nucleus</keyword>
<evidence type="ECO:0000256" key="12">
    <source>
        <dbReference type="PROSITE-ProRule" id="PRU00035"/>
    </source>
</evidence>
<keyword evidence="10" id="KW-0804">Transcription</keyword>
<keyword evidence="8" id="KW-0805">Transcription regulation</keyword>
<evidence type="ECO:0000313" key="18">
    <source>
        <dbReference type="Proteomes" id="UP001140172"/>
    </source>
</evidence>
<comment type="caution">
    <text evidence="17">The sequence shown here is derived from an EMBL/GenBank/DDBJ whole genome shotgun (WGS) entry which is preliminary data.</text>
</comment>
<dbReference type="GO" id="GO:0006367">
    <property type="term" value="P:transcription initiation at RNA polymerase II promoter"/>
    <property type="evidence" value="ECO:0007669"/>
    <property type="project" value="TreeGrafter"/>
</dbReference>
<dbReference type="Proteomes" id="UP001140172">
    <property type="component" value="Unassembled WGS sequence"/>
</dbReference>
<dbReference type="SUPFAM" id="SSF55486">
    <property type="entry name" value="Metalloproteases ('zincins'), catalytic domain"/>
    <property type="match status" value="1"/>
</dbReference>
<dbReference type="Pfam" id="PF25316">
    <property type="entry name" value="TAF2_3rd"/>
    <property type="match status" value="1"/>
</dbReference>
<feature type="region of interest" description="Disordered" evidence="14">
    <location>
        <begin position="2098"/>
        <end position="2172"/>
    </location>
</feature>
<dbReference type="PROSITE" id="PS50157">
    <property type="entry name" value="ZINC_FINGER_C2H2_2"/>
    <property type="match status" value="3"/>
</dbReference>
<feature type="region of interest" description="Disordered" evidence="14">
    <location>
        <begin position="922"/>
        <end position="941"/>
    </location>
</feature>
<keyword evidence="18" id="KW-1185">Reference proteome</keyword>
<keyword evidence="6 13" id="KW-0863">Zinc-finger</keyword>
<keyword evidence="9 12" id="KW-0103">Bromodomain</keyword>
<dbReference type="InterPro" id="IPR037813">
    <property type="entry name" value="TAF2"/>
</dbReference>
<dbReference type="Pfam" id="PF00096">
    <property type="entry name" value="zf-C2H2"/>
    <property type="match status" value="2"/>
</dbReference>
<accession>A0A9W8HK93</accession>
<feature type="compositionally biased region" description="Basic and acidic residues" evidence="14">
    <location>
        <begin position="2334"/>
        <end position="2345"/>
    </location>
</feature>
<dbReference type="Gene3D" id="3.30.160.60">
    <property type="entry name" value="Classic Zinc Finger"/>
    <property type="match status" value="3"/>
</dbReference>
<dbReference type="CDD" id="cd09839">
    <property type="entry name" value="M1_like_TAF2"/>
    <property type="match status" value="1"/>
</dbReference>
<feature type="compositionally biased region" description="Low complexity" evidence="14">
    <location>
        <begin position="735"/>
        <end position="753"/>
    </location>
</feature>
<dbReference type="EMBL" id="JANBUM010000014">
    <property type="protein sequence ID" value="KAJ2787715.1"/>
    <property type="molecule type" value="Genomic_DNA"/>
</dbReference>
<feature type="region of interest" description="Disordered" evidence="14">
    <location>
        <begin position="681"/>
        <end position="753"/>
    </location>
</feature>
<dbReference type="InterPro" id="IPR018359">
    <property type="entry name" value="Bromodomain_CS"/>
</dbReference>
<evidence type="ECO:0000256" key="1">
    <source>
        <dbReference type="ARBA" id="ARBA00004123"/>
    </source>
</evidence>
<dbReference type="Pfam" id="PF00439">
    <property type="entry name" value="Bromodomain"/>
    <property type="match status" value="3"/>
</dbReference>
<dbReference type="PROSITE" id="PS50014">
    <property type="entry name" value="BROMODOMAIN_2"/>
    <property type="match status" value="3"/>
</dbReference>
<dbReference type="GO" id="GO:0016251">
    <property type="term" value="F:RNA polymerase II general transcription initiation factor activity"/>
    <property type="evidence" value="ECO:0007669"/>
    <property type="project" value="TreeGrafter"/>
</dbReference>
<evidence type="ECO:0000256" key="6">
    <source>
        <dbReference type="ARBA" id="ARBA00022771"/>
    </source>
</evidence>
<evidence type="ECO:0000256" key="9">
    <source>
        <dbReference type="ARBA" id="ARBA00023117"/>
    </source>
</evidence>
<feature type="region of interest" description="Disordered" evidence="14">
    <location>
        <begin position="1"/>
        <end position="42"/>
    </location>
</feature>
<proteinExistence type="inferred from homology"/>
<feature type="compositionally biased region" description="Gly residues" evidence="14">
    <location>
        <begin position="707"/>
        <end position="734"/>
    </location>
</feature>
<protein>
    <recommendedName>
        <fullName evidence="3">Transcription initiation factor TFIID subunit 2</fullName>
    </recommendedName>
</protein>
<feature type="compositionally biased region" description="Polar residues" evidence="14">
    <location>
        <begin position="2032"/>
        <end position="2041"/>
    </location>
</feature>
<dbReference type="InterPro" id="IPR036236">
    <property type="entry name" value="Znf_C2H2_sf"/>
</dbReference>
<evidence type="ECO:0000256" key="2">
    <source>
        <dbReference type="ARBA" id="ARBA00010937"/>
    </source>
</evidence>
<dbReference type="SMART" id="SM00355">
    <property type="entry name" value="ZnF_C2H2"/>
    <property type="match status" value="3"/>
</dbReference>
<comment type="subcellular location">
    <subcellularLocation>
        <location evidence="1">Nucleus</location>
    </subcellularLocation>
</comment>
<dbReference type="Pfam" id="PF25577">
    <property type="entry name" value="TPR_TAF2_C"/>
    <property type="match status" value="1"/>
</dbReference>
<dbReference type="Gene3D" id="1.20.920.10">
    <property type="entry name" value="Bromodomain-like"/>
    <property type="match status" value="3"/>
</dbReference>
<dbReference type="SMART" id="SM00297">
    <property type="entry name" value="BROMO"/>
    <property type="match status" value="3"/>
</dbReference>
<keyword evidence="7" id="KW-0862">Zinc</keyword>
<dbReference type="Gene3D" id="2.60.40.1730">
    <property type="entry name" value="tricorn interacting facor f3 domain"/>
    <property type="match status" value="1"/>
</dbReference>
<dbReference type="Gene3D" id="1.10.390.10">
    <property type="entry name" value="Neutral Protease Domain 2"/>
    <property type="match status" value="1"/>
</dbReference>
<feature type="compositionally biased region" description="Pro residues" evidence="14">
    <location>
        <begin position="2152"/>
        <end position="2161"/>
    </location>
</feature>
<dbReference type="FunFam" id="3.30.160.60:FF:001666">
    <property type="entry name" value="MDS1 and EVI1 complex locus"/>
    <property type="match status" value="1"/>
</dbReference>
<dbReference type="InterPro" id="IPR042097">
    <property type="entry name" value="Aminopeptidase_N-like_N_sf"/>
</dbReference>
<dbReference type="SUPFAM" id="SSF63737">
    <property type="entry name" value="Leukotriene A4 hydrolase N-terminal domain"/>
    <property type="match status" value="1"/>
</dbReference>
<dbReference type="GO" id="GO:0003682">
    <property type="term" value="F:chromatin binding"/>
    <property type="evidence" value="ECO:0007669"/>
    <property type="project" value="TreeGrafter"/>
</dbReference>
<dbReference type="GO" id="GO:0005669">
    <property type="term" value="C:transcription factor TFIID complex"/>
    <property type="evidence" value="ECO:0007669"/>
    <property type="project" value="InterPro"/>
</dbReference>
<organism evidence="17 18">
    <name type="scientific">Coemansia interrupta</name>
    <dbReference type="NCBI Taxonomy" id="1126814"/>
    <lineage>
        <taxon>Eukaryota</taxon>
        <taxon>Fungi</taxon>
        <taxon>Fungi incertae sedis</taxon>
        <taxon>Zoopagomycota</taxon>
        <taxon>Kickxellomycotina</taxon>
        <taxon>Kickxellomycetes</taxon>
        <taxon>Kickxellales</taxon>
        <taxon>Kickxellaceae</taxon>
        <taxon>Coemansia</taxon>
    </lineage>
</organism>
<evidence type="ECO:0000256" key="10">
    <source>
        <dbReference type="ARBA" id="ARBA00023163"/>
    </source>
</evidence>
<dbReference type="PANTHER" id="PTHR15137:SF9">
    <property type="entry name" value="TRANSCRIPTION INITIATION FACTOR TFIID SUBUNIT 2"/>
    <property type="match status" value="1"/>
</dbReference>
<evidence type="ECO:0000256" key="7">
    <source>
        <dbReference type="ARBA" id="ARBA00022833"/>
    </source>
</evidence>
<evidence type="ECO:0000256" key="3">
    <source>
        <dbReference type="ARBA" id="ARBA00017363"/>
    </source>
</evidence>
<name>A0A9W8HK93_9FUNG</name>
<feature type="domain" description="Bromo" evidence="15">
    <location>
        <begin position="2409"/>
        <end position="2481"/>
    </location>
</feature>
<feature type="compositionally biased region" description="Basic residues" evidence="14">
    <location>
        <begin position="689"/>
        <end position="700"/>
    </location>
</feature>